<evidence type="ECO:0000313" key="2">
    <source>
        <dbReference type="EMBL" id="ESK81297.1"/>
    </source>
</evidence>
<sequence length="159" mass="18080">MSSYTNPSVRTSQPPFNPPTRVLPDNVVHTEPFHPSMFELLYLLNSEHYDEEMTTAINASSERNQALYSCLLFLRGQRQQLLENMTRLDRHMGMLAQHITDDESFTVTGAIAVLRPSLDITNLPLHVVLLNTDPDRDCFATDEDVSPNDPAFLRKVITH</sequence>
<reference evidence="2 3" key="1">
    <citation type="journal article" date="2014" name="BMC Genomics">
        <title>Genome and secretome analysis of the hemibiotrophic fungal pathogen, Moniliophthora roreri, which causes frosty pod rot disease of cacao: mechanisms of the biotrophic and necrotrophic phases.</title>
        <authorList>
            <person name="Meinhardt L.W."/>
            <person name="Costa G.G.L."/>
            <person name="Thomazella D.P.T."/>
            <person name="Teixeira P.J.P.L."/>
            <person name="Carazzolle M.F."/>
            <person name="Schuster S.C."/>
            <person name="Carlson J.E."/>
            <person name="Guiltinan M.J."/>
            <person name="Mieczkowski P."/>
            <person name="Farmer A."/>
            <person name="Ramaraj T."/>
            <person name="Crozier J."/>
            <person name="Davis R.E."/>
            <person name="Shao J."/>
            <person name="Melnick R.L."/>
            <person name="Pereira G.A.G."/>
            <person name="Bailey B.A."/>
        </authorList>
    </citation>
    <scope>NUCLEOTIDE SEQUENCE [LARGE SCALE GENOMIC DNA]</scope>
    <source>
        <strain evidence="2 3">MCA 2997</strain>
    </source>
</reference>
<feature type="compositionally biased region" description="Polar residues" evidence="1">
    <location>
        <begin position="1"/>
        <end position="14"/>
    </location>
</feature>
<dbReference type="EMBL" id="AWSO01002564">
    <property type="protein sequence ID" value="ESK81297.1"/>
    <property type="molecule type" value="Genomic_DNA"/>
</dbReference>
<feature type="region of interest" description="Disordered" evidence="1">
    <location>
        <begin position="1"/>
        <end position="22"/>
    </location>
</feature>
<evidence type="ECO:0000313" key="3">
    <source>
        <dbReference type="Proteomes" id="UP000017559"/>
    </source>
</evidence>
<dbReference type="KEGG" id="mrr:Moror_12136"/>
<dbReference type="Proteomes" id="UP000017559">
    <property type="component" value="Unassembled WGS sequence"/>
</dbReference>
<organism evidence="2 3">
    <name type="scientific">Moniliophthora roreri (strain MCA 2997)</name>
    <name type="common">Cocoa frosty pod rot fungus</name>
    <name type="synonym">Crinipellis roreri</name>
    <dbReference type="NCBI Taxonomy" id="1381753"/>
    <lineage>
        <taxon>Eukaryota</taxon>
        <taxon>Fungi</taxon>
        <taxon>Dikarya</taxon>
        <taxon>Basidiomycota</taxon>
        <taxon>Agaricomycotina</taxon>
        <taxon>Agaricomycetes</taxon>
        <taxon>Agaricomycetidae</taxon>
        <taxon>Agaricales</taxon>
        <taxon>Marasmiineae</taxon>
        <taxon>Marasmiaceae</taxon>
        <taxon>Moniliophthora</taxon>
    </lineage>
</organism>
<gene>
    <name evidence="2" type="ORF">Moror_12136</name>
</gene>
<name>V2WI92_MONRO</name>
<keyword evidence="3" id="KW-1185">Reference proteome</keyword>
<dbReference type="AlphaFoldDB" id="V2WI92"/>
<dbReference type="HOGENOM" id="CLU_083377_0_0_1"/>
<protein>
    <submittedName>
        <fullName evidence="2">Uncharacterized protein</fullName>
    </submittedName>
</protein>
<accession>V2WI92</accession>
<comment type="caution">
    <text evidence="2">The sequence shown here is derived from an EMBL/GenBank/DDBJ whole genome shotgun (WGS) entry which is preliminary data.</text>
</comment>
<evidence type="ECO:0000256" key="1">
    <source>
        <dbReference type="SAM" id="MobiDB-lite"/>
    </source>
</evidence>
<proteinExistence type="predicted"/>